<evidence type="ECO:0000256" key="7">
    <source>
        <dbReference type="SAM" id="MobiDB-lite"/>
    </source>
</evidence>
<comment type="similarity">
    <text evidence="1">Belongs to the cytochrome P450 family.</text>
</comment>
<dbReference type="InterPro" id="IPR002401">
    <property type="entry name" value="Cyt_P450_E_grp-I"/>
</dbReference>
<evidence type="ECO:0000313" key="8">
    <source>
        <dbReference type="EMBL" id="AEO60480.1"/>
    </source>
</evidence>
<dbReference type="PRINTS" id="PR00463">
    <property type="entry name" value="EP450I"/>
</dbReference>
<dbReference type="GO" id="GO:0016705">
    <property type="term" value="F:oxidoreductase activity, acting on paired donors, with incorporation or reduction of molecular oxygen"/>
    <property type="evidence" value="ECO:0007669"/>
    <property type="project" value="InterPro"/>
</dbReference>
<dbReference type="Gene3D" id="1.10.630.10">
    <property type="entry name" value="Cytochrome P450"/>
    <property type="match status" value="1"/>
</dbReference>
<dbReference type="GO" id="GO:0020037">
    <property type="term" value="F:heme binding"/>
    <property type="evidence" value="ECO:0007669"/>
    <property type="project" value="InterPro"/>
</dbReference>
<dbReference type="PANTHER" id="PTHR46300">
    <property type="entry name" value="P450, PUTATIVE (EUROFUNG)-RELATED-RELATED"/>
    <property type="match status" value="1"/>
</dbReference>
<name>G2QMU0_THET4</name>
<dbReference type="InterPro" id="IPR050364">
    <property type="entry name" value="Cytochrome_P450_fung"/>
</dbReference>
<evidence type="ECO:0008006" key="10">
    <source>
        <dbReference type="Google" id="ProtNLM"/>
    </source>
</evidence>
<dbReference type="eggNOG" id="KOG0156">
    <property type="taxonomic scope" value="Eukaryota"/>
</dbReference>
<evidence type="ECO:0000313" key="9">
    <source>
        <dbReference type="Proteomes" id="UP000007322"/>
    </source>
</evidence>
<comment type="cofactor">
    <cofactor evidence="6">
        <name>heme</name>
        <dbReference type="ChEBI" id="CHEBI:30413"/>
    </cofactor>
</comment>
<accession>G2QMU0</accession>
<keyword evidence="5" id="KW-0503">Monooxygenase</keyword>
<dbReference type="OrthoDB" id="1055148at2759"/>
<dbReference type="SUPFAM" id="SSF48264">
    <property type="entry name" value="Cytochrome P450"/>
    <property type="match status" value="1"/>
</dbReference>
<evidence type="ECO:0000256" key="1">
    <source>
        <dbReference type="ARBA" id="ARBA00010617"/>
    </source>
</evidence>
<dbReference type="InParanoid" id="G2QMU0"/>
<protein>
    <recommendedName>
        <fullName evidence="10">Cytochrome P450</fullName>
    </recommendedName>
</protein>
<sequence>MASPFLIFLAGTVAYALFRLSRVGRRPKGCPPGPPTLPILGNLHQIPKKNAHVQFKKWADEYGPIYSLILGTIVTIRSGIYSSRPEAYISSRASDGCRMVLMEYGNQWRRIRKFFHAFLQLKAIKAYVPCLELESTSVMADLLDKPQLIFHHIRRYTNSVSTQLVYEFRTPRIDDPKLLLMYDTMEKFGDVTGAGAAALLDVFPVLRYLPPGIRPLYNHALSIRKASLDLAGDLWFEAKRKVREGTAKPCFCVGLADAQAKEDVDDMGLAMTASTGLEAASDTTACILSGFIQAMVIYRDAQKKAQKAVDRVCGDRFPTMADMDNPEAQYIRACVKEILRWMPTATLGVPHAVIRADEYMGYRIPKGASVVLSIWGIHKDEKRYKNPRAFDPSRYMDDTTTSSESALGPDPTKRDHFGFGAGHRICEGMHVVDRTLFLFISRPVWAFDLSPAKDADGNDIIPNQDDLIGNFLRQPRPFPLGVKPRSESRAAAVRQAWKDAQELLDQDQQWKETPEGMPFTL</sequence>
<gene>
    <name evidence="8" type="ORF">MYCTH_2120504</name>
</gene>
<keyword evidence="6" id="KW-0349">Heme</keyword>
<dbReference type="InterPro" id="IPR036396">
    <property type="entry name" value="Cyt_P450_sf"/>
</dbReference>
<dbReference type="VEuPathDB" id="FungiDB:MYCTH_2120504"/>
<evidence type="ECO:0000256" key="4">
    <source>
        <dbReference type="ARBA" id="ARBA00023004"/>
    </source>
</evidence>
<dbReference type="GeneID" id="11511516"/>
<reference evidence="8 9" key="1">
    <citation type="journal article" date="2011" name="Nat. Biotechnol.">
        <title>Comparative genomic analysis of the thermophilic biomass-degrading fungi Myceliophthora thermophila and Thielavia terrestris.</title>
        <authorList>
            <person name="Berka R.M."/>
            <person name="Grigoriev I.V."/>
            <person name="Otillar R."/>
            <person name="Salamov A."/>
            <person name="Grimwood J."/>
            <person name="Reid I."/>
            <person name="Ishmael N."/>
            <person name="John T."/>
            <person name="Darmond C."/>
            <person name="Moisan M.-C."/>
            <person name="Henrissat B."/>
            <person name="Coutinho P.M."/>
            <person name="Lombard V."/>
            <person name="Natvig D.O."/>
            <person name="Lindquist E."/>
            <person name="Schmutz J."/>
            <person name="Lucas S."/>
            <person name="Harris P."/>
            <person name="Powlowski J."/>
            <person name="Bellemare A."/>
            <person name="Taylor D."/>
            <person name="Butler G."/>
            <person name="de Vries R.P."/>
            <person name="Allijn I.E."/>
            <person name="van den Brink J."/>
            <person name="Ushinsky S."/>
            <person name="Storms R."/>
            <person name="Powell A.J."/>
            <person name="Paulsen I.T."/>
            <person name="Elbourne L.D.H."/>
            <person name="Baker S.E."/>
            <person name="Magnuson J."/>
            <person name="LaBoissiere S."/>
            <person name="Clutterbuck A.J."/>
            <person name="Martinez D."/>
            <person name="Wogulis M."/>
            <person name="de Leon A.L."/>
            <person name="Rey M.W."/>
            <person name="Tsang A."/>
        </authorList>
    </citation>
    <scope>NUCLEOTIDE SEQUENCE [LARGE SCALE GENOMIC DNA]</scope>
    <source>
        <strain evidence="9">ATCC 42464 / BCRC 31852 / DSM 1799</strain>
    </source>
</reference>
<feature type="binding site" description="axial binding residue" evidence="6">
    <location>
        <position position="426"/>
    </location>
    <ligand>
        <name>heme</name>
        <dbReference type="ChEBI" id="CHEBI:30413"/>
    </ligand>
    <ligandPart>
        <name>Fe</name>
        <dbReference type="ChEBI" id="CHEBI:18248"/>
    </ligandPart>
</feature>
<keyword evidence="9" id="KW-1185">Reference proteome</keyword>
<dbReference type="PANTHER" id="PTHR46300:SF2">
    <property type="entry name" value="CYTOCHROME P450 MONOOXYGENASE ALNH-RELATED"/>
    <property type="match status" value="1"/>
</dbReference>
<evidence type="ECO:0000256" key="2">
    <source>
        <dbReference type="ARBA" id="ARBA00022723"/>
    </source>
</evidence>
<dbReference type="Proteomes" id="UP000007322">
    <property type="component" value="Chromosome 6"/>
</dbReference>
<dbReference type="EMBL" id="CP003007">
    <property type="protein sequence ID" value="AEO60480.1"/>
    <property type="molecule type" value="Genomic_DNA"/>
</dbReference>
<dbReference type="HOGENOM" id="CLU_001570_2_1_1"/>
<dbReference type="OMA" id="WTLGTLH"/>
<proteinExistence type="inferred from homology"/>
<dbReference type="Pfam" id="PF00067">
    <property type="entry name" value="p450"/>
    <property type="match status" value="1"/>
</dbReference>
<keyword evidence="3" id="KW-0560">Oxidoreductase</keyword>
<dbReference type="RefSeq" id="XP_003665725.1">
    <property type="nucleotide sequence ID" value="XM_003665677.1"/>
</dbReference>
<dbReference type="CDD" id="cd11065">
    <property type="entry name" value="CYP64-like"/>
    <property type="match status" value="1"/>
</dbReference>
<dbReference type="KEGG" id="mtm:MYCTH_2120504"/>
<dbReference type="GO" id="GO:0004497">
    <property type="term" value="F:monooxygenase activity"/>
    <property type="evidence" value="ECO:0007669"/>
    <property type="project" value="UniProtKB-KW"/>
</dbReference>
<organism evidence="8 9">
    <name type="scientific">Thermothelomyces thermophilus (strain ATCC 42464 / BCRC 31852 / DSM 1799)</name>
    <name type="common">Sporotrichum thermophile</name>
    <dbReference type="NCBI Taxonomy" id="573729"/>
    <lineage>
        <taxon>Eukaryota</taxon>
        <taxon>Fungi</taxon>
        <taxon>Dikarya</taxon>
        <taxon>Ascomycota</taxon>
        <taxon>Pezizomycotina</taxon>
        <taxon>Sordariomycetes</taxon>
        <taxon>Sordariomycetidae</taxon>
        <taxon>Sordariales</taxon>
        <taxon>Chaetomiaceae</taxon>
        <taxon>Thermothelomyces</taxon>
    </lineage>
</organism>
<dbReference type="AlphaFoldDB" id="G2QMU0"/>
<dbReference type="InterPro" id="IPR001128">
    <property type="entry name" value="Cyt_P450"/>
</dbReference>
<dbReference type="GO" id="GO:0005506">
    <property type="term" value="F:iron ion binding"/>
    <property type="evidence" value="ECO:0007669"/>
    <property type="project" value="InterPro"/>
</dbReference>
<evidence type="ECO:0000256" key="5">
    <source>
        <dbReference type="ARBA" id="ARBA00023033"/>
    </source>
</evidence>
<keyword evidence="2 6" id="KW-0479">Metal-binding</keyword>
<feature type="region of interest" description="Disordered" evidence="7">
    <location>
        <begin position="388"/>
        <end position="411"/>
    </location>
</feature>
<keyword evidence="4 6" id="KW-0408">Iron</keyword>
<evidence type="ECO:0000256" key="3">
    <source>
        <dbReference type="ARBA" id="ARBA00023002"/>
    </source>
</evidence>
<evidence type="ECO:0000256" key="6">
    <source>
        <dbReference type="PIRSR" id="PIRSR602401-1"/>
    </source>
</evidence>